<evidence type="ECO:0000313" key="2">
    <source>
        <dbReference type="Proteomes" id="UP001199795"/>
    </source>
</evidence>
<accession>A0AAE3EP54</accession>
<dbReference type="Proteomes" id="UP001199795">
    <property type="component" value="Unassembled WGS sequence"/>
</dbReference>
<dbReference type="RefSeq" id="WP_237239832.1">
    <property type="nucleotide sequence ID" value="NZ_JAKKDU010000009.1"/>
</dbReference>
<sequence length="48" mass="5767">MCFQCHKKTSESLEITSLDKLKKLYPIYKAIRYDINKVKGIWRISFTK</sequence>
<dbReference type="AlphaFoldDB" id="A0AAE3EP54"/>
<proteinExistence type="predicted"/>
<reference evidence="1" key="1">
    <citation type="submission" date="2022-01" db="EMBL/GenBank/DDBJ databases">
        <title>Draft genome sequence of Sabulilitoribacter arenilitoris KCTC 52401.</title>
        <authorList>
            <person name="Oh J.-S."/>
        </authorList>
    </citation>
    <scope>NUCLEOTIDE SEQUENCE</scope>
    <source>
        <strain evidence="1">HMF6543</strain>
    </source>
</reference>
<dbReference type="EMBL" id="JAKKDU010000009">
    <property type="protein sequence ID" value="MCF7568488.1"/>
    <property type="molecule type" value="Genomic_DNA"/>
</dbReference>
<protein>
    <submittedName>
        <fullName evidence="1">Uncharacterized protein</fullName>
    </submittedName>
</protein>
<gene>
    <name evidence="1" type="ORF">L3X37_08940</name>
</gene>
<organism evidence="1 2">
    <name type="scientific">Wocania arenilitoris</name>
    <dbReference type="NCBI Taxonomy" id="2044858"/>
    <lineage>
        <taxon>Bacteria</taxon>
        <taxon>Pseudomonadati</taxon>
        <taxon>Bacteroidota</taxon>
        <taxon>Flavobacteriia</taxon>
        <taxon>Flavobacteriales</taxon>
        <taxon>Flavobacteriaceae</taxon>
        <taxon>Wocania</taxon>
    </lineage>
</organism>
<name>A0AAE3EP54_9FLAO</name>
<evidence type="ECO:0000313" key="1">
    <source>
        <dbReference type="EMBL" id="MCF7568488.1"/>
    </source>
</evidence>
<comment type="caution">
    <text evidence="1">The sequence shown here is derived from an EMBL/GenBank/DDBJ whole genome shotgun (WGS) entry which is preliminary data.</text>
</comment>
<keyword evidence="2" id="KW-1185">Reference proteome</keyword>